<gene>
    <name evidence="6" type="ORF">LADA_0B08944G</name>
</gene>
<dbReference type="GO" id="GO:0016616">
    <property type="term" value="F:oxidoreductase activity, acting on the CH-OH group of donors, NAD or NADP as acceptor"/>
    <property type="evidence" value="ECO:0007669"/>
    <property type="project" value="UniProtKB-ARBA"/>
</dbReference>
<evidence type="ECO:0000313" key="7">
    <source>
        <dbReference type="Proteomes" id="UP000190274"/>
    </source>
</evidence>
<feature type="domain" description="NADP-dependent oxidoreductase" evidence="5">
    <location>
        <begin position="18"/>
        <end position="286"/>
    </location>
</feature>
<dbReference type="InterPro" id="IPR020471">
    <property type="entry name" value="AKR"/>
</dbReference>
<evidence type="ECO:0000313" key="6">
    <source>
        <dbReference type="EMBL" id="SCU80681.1"/>
    </source>
</evidence>
<organism evidence="6 7">
    <name type="scientific">Lachancea dasiensis</name>
    <dbReference type="NCBI Taxonomy" id="1072105"/>
    <lineage>
        <taxon>Eukaryota</taxon>
        <taxon>Fungi</taxon>
        <taxon>Dikarya</taxon>
        <taxon>Ascomycota</taxon>
        <taxon>Saccharomycotina</taxon>
        <taxon>Saccharomycetes</taxon>
        <taxon>Saccharomycetales</taxon>
        <taxon>Saccharomycetaceae</taxon>
        <taxon>Lachancea</taxon>
    </lineage>
</organism>
<dbReference type="AlphaFoldDB" id="A0A1G4IUX9"/>
<reference evidence="7" key="1">
    <citation type="submission" date="2016-03" db="EMBL/GenBank/DDBJ databases">
        <authorList>
            <person name="Devillers H."/>
        </authorList>
    </citation>
    <scope>NUCLEOTIDE SEQUENCE [LARGE SCALE GENOMIC DNA]</scope>
</reference>
<proteinExistence type="predicted"/>
<feature type="site" description="Lowers pKa of active site Tyr" evidence="4">
    <location>
        <position position="76"/>
    </location>
</feature>
<keyword evidence="7" id="KW-1185">Reference proteome</keyword>
<feature type="binding site" evidence="3">
    <location>
        <position position="107"/>
    </location>
    <ligand>
        <name>substrate</name>
    </ligand>
</feature>
<dbReference type="FunFam" id="3.20.20.100:FF:000002">
    <property type="entry name" value="2,5-diketo-D-gluconic acid reductase A"/>
    <property type="match status" value="1"/>
</dbReference>
<dbReference type="InterPro" id="IPR018170">
    <property type="entry name" value="Aldo/ket_reductase_CS"/>
</dbReference>
<dbReference type="SUPFAM" id="SSF51430">
    <property type="entry name" value="NAD(P)-linked oxidoreductase"/>
    <property type="match status" value="1"/>
</dbReference>
<dbReference type="Pfam" id="PF00248">
    <property type="entry name" value="Aldo_ket_red"/>
    <property type="match status" value="1"/>
</dbReference>
<evidence type="ECO:0000256" key="3">
    <source>
        <dbReference type="PIRSR" id="PIRSR000097-2"/>
    </source>
</evidence>
<evidence type="ECO:0000256" key="4">
    <source>
        <dbReference type="PIRSR" id="PIRSR000097-3"/>
    </source>
</evidence>
<evidence type="ECO:0000256" key="1">
    <source>
        <dbReference type="ARBA" id="ARBA00023002"/>
    </source>
</evidence>
<dbReference type="STRING" id="1266660.A0A1G4IUX9"/>
<dbReference type="PROSITE" id="PS00062">
    <property type="entry name" value="ALDOKETO_REDUCTASE_2"/>
    <property type="match status" value="1"/>
</dbReference>
<dbReference type="PRINTS" id="PR00069">
    <property type="entry name" value="ALDKETRDTASE"/>
</dbReference>
<dbReference type="InterPro" id="IPR036812">
    <property type="entry name" value="NAD(P)_OxRdtase_dom_sf"/>
</dbReference>
<accession>A0A1G4IUX9</accession>
<dbReference type="Gene3D" id="3.20.20.100">
    <property type="entry name" value="NADP-dependent oxidoreductase domain"/>
    <property type="match status" value="1"/>
</dbReference>
<feature type="active site" description="Proton donor" evidence="2">
    <location>
        <position position="51"/>
    </location>
</feature>
<dbReference type="PIRSF" id="PIRSF000097">
    <property type="entry name" value="AKR"/>
    <property type="match status" value="1"/>
</dbReference>
<evidence type="ECO:0000259" key="5">
    <source>
        <dbReference type="Pfam" id="PF00248"/>
    </source>
</evidence>
<dbReference type="EMBL" id="LT598456">
    <property type="protein sequence ID" value="SCU80681.1"/>
    <property type="molecule type" value="Genomic_DNA"/>
</dbReference>
<sequence>MSAFPKFKLNTGSSIPSIGLGTWKASEEDTYHAVLSALENGYRHIDTAAFYKNEPAVGKAINDSPVAREDIFVTTKLWCTQHKDPKGALKESLQRLGLSYVDMYLMHWPVMLKTDKITDGNYLVMPLNASGGRDTDVENWHFVKTWELMQDIPDSGLAKAIGVSNFSINNLKEILKPELGLVVPAANQIEIHPQLPQDELIDFCKTHGILVEAYSPLGSTSSPLLSALAVVEVAKKYNVEPAQVLINWGVSRGYCVLPKSVTPTRIVSNFRKVDLSAEDLQKISDVHKTLGGKRYLDADWGAFIPFV</sequence>
<protein>
    <submittedName>
        <fullName evidence="6">LADA_0B08944g1_1</fullName>
    </submittedName>
</protein>
<evidence type="ECO:0000256" key="2">
    <source>
        <dbReference type="PIRSR" id="PIRSR000097-1"/>
    </source>
</evidence>
<dbReference type="Proteomes" id="UP000190274">
    <property type="component" value="Chromosome B"/>
</dbReference>
<dbReference type="PANTHER" id="PTHR11732">
    <property type="entry name" value="ALDO/KETO REDUCTASE"/>
    <property type="match status" value="1"/>
</dbReference>
<dbReference type="OrthoDB" id="416253at2759"/>
<dbReference type="InterPro" id="IPR023210">
    <property type="entry name" value="NADP_OxRdtase_dom"/>
</dbReference>
<dbReference type="PROSITE" id="PS00798">
    <property type="entry name" value="ALDOKETO_REDUCTASE_1"/>
    <property type="match status" value="1"/>
</dbReference>
<keyword evidence="1" id="KW-0560">Oxidoreductase</keyword>
<name>A0A1G4IUX9_9SACH</name>